<feature type="compositionally biased region" description="Polar residues" evidence="1">
    <location>
        <begin position="58"/>
        <end position="71"/>
    </location>
</feature>
<feature type="compositionally biased region" description="Basic residues" evidence="1">
    <location>
        <begin position="75"/>
        <end position="84"/>
    </location>
</feature>
<reference evidence="2" key="1">
    <citation type="submission" date="2021-01" db="EMBL/GenBank/DDBJ databases">
        <authorList>
            <consortium name="Genoscope - CEA"/>
            <person name="William W."/>
        </authorList>
    </citation>
    <scope>NUCLEOTIDE SEQUENCE</scope>
</reference>
<dbReference type="EMBL" id="HG994369">
    <property type="protein sequence ID" value="CAF1930165.1"/>
    <property type="molecule type" value="Genomic_DNA"/>
</dbReference>
<name>A0A816L3Z0_BRANA</name>
<gene>
    <name evidence="2" type="ORF">DARMORV10_C05P37170.1</name>
</gene>
<dbReference type="AlphaFoldDB" id="A0A816L3Z0"/>
<evidence type="ECO:0000256" key="1">
    <source>
        <dbReference type="SAM" id="MobiDB-lite"/>
    </source>
</evidence>
<evidence type="ECO:0000313" key="2">
    <source>
        <dbReference type="EMBL" id="CAF1930165.1"/>
    </source>
</evidence>
<protein>
    <submittedName>
        <fullName evidence="2">(rape) hypothetical protein</fullName>
    </submittedName>
</protein>
<dbReference type="Proteomes" id="UP001295469">
    <property type="component" value="Chromosome C05"/>
</dbReference>
<sequence length="118" mass="13492">MNFNHSRYLAHTQLQPPQRKVRVDSLVGDWYTIKTYRTAYAGCIAPAVEHESIELLSSDDSGSQIEVNPPSTRRPPGRPKKSRILSRGEFQLRGTRKRTMCSRCKCYGHNRATCKMPI</sequence>
<organism evidence="2">
    <name type="scientific">Brassica napus</name>
    <name type="common">Rape</name>
    <dbReference type="NCBI Taxonomy" id="3708"/>
    <lineage>
        <taxon>Eukaryota</taxon>
        <taxon>Viridiplantae</taxon>
        <taxon>Streptophyta</taxon>
        <taxon>Embryophyta</taxon>
        <taxon>Tracheophyta</taxon>
        <taxon>Spermatophyta</taxon>
        <taxon>Magnoliopsida</taxon>
        <taxon>eudicotyledons</taxon>
        <taxon>Gunneridae</taxon>
        <taxon>Pentapetalae</taxon>
        <taxon>rosids</taxon>
        <taxon>malvids</taxon>
        <taxon>Brassicales</taxon>
        <taxon>Brassicaceae</taxon>
        <taxon>Brassiceae</taxon>
        <taxon>Brassica</taxon>
    </lineage>
</organism>
<accession>A0A816L3Z0</accession>
<proteinExistence type="predicted"/>
<feature type="region of interest" description="Disordered" evidence="1">
    <location>
        <begin position="57"/>
        <end position="89"/>
    </location>
</feature>